<dbReference type="RefSeq" id="WP_160175657.1">
    <property type="nucleotide sequence ID" value="NZ_QXWP01000009.1"/>
</dbReference>
<evidence type="ECO:0000256" key="1">
    <source>
        <dbReference type="SAM" id="Phobius"/>
    </source>
</evidence>
<evidence type="ECO:0000313" key="2">
    <source>
        <dbReference type="EMBL" id="NBH31654.1"/>
    </source>
</evidence>
<dbReference type="EMBL" id="QXWP01000009">
    <property type="protein sequence ID" value="NBH31654.1"/>
    <property type="molecule type" value="Genomic_DNA"/>
</dbReference>
<feature type="transmembrane region" description="Helical" evidence="1">
    <location>
        <begin position="178"/>
        <end position="197"/>
    </location>
</feature>
<name>A0AB36BI92_STAWA</name>
<protein>
    <submittedName>
        <fullName evidence="2">Uncharacterized protein</fullName>
    </submittedName>
</protein>
<comment type="caution">
    <text evidence="2">The sequence shown here is derived from an EMBL/GenBank/DDBJ whole genome shotgun (WGS) entry which is preliminary data.</text>
</comment>
<sequence>MNKTIINYQKTMSQLVSNKAFSRAVKELSSPQFQKSLNSTISSIISSNTITELSSINSKVFEDFSRQMNYNRDLFKYISQSSKFKIPNLDNMTTIVSEHGVIKMNDMKVTSETIIEDFHTNFDIDTEDSFDETVKDEVQQLTSKHFQALWSYIVKVNEGTISNTANVTSSMFVSGNDWFNFFMILCTIQFIIYMWNFEPKEQVEQKIK</sequence>
<keyword evidence="1" id="KW-0472">Membrane</keyword>
<accession>A0AB36BI92</accession>
<evidence type="ECO:0000313" key="3">
    <source>
        <dbReference type="Proteomes" id="UP000481807"/>
    </source>
</evidence>
<proteinExistence type="predicted"/>
<reference evidence="2 3" key="1">
    <citation type="submission" date="2018-08" db="EMBL/GenBank/DDBJ databases">
        <title>Murine metabolic-syndrome-specific gut microbial biobank.</title>
        <authorList>
            <person name="Liu C."/>
        </authorList>
    </citation>
    <scope>NUCLEOTIDE SEQUENCE [LARGE SCALE GENOMIC DNA]</scope>
    <source>
        <strain evidence="2 3">1XD21-27</strain>
    </source>
</reference>
<dbReference type="AlphaFoldDB" id="A0AB36BI92"/>
<dbReference type="Proteomes" id="UP000481807">
    <property type="component" value="Unassembled WGS sequence"/>
</dbReference>
<keyword evidence="1" id="KW-0812">Transmembrane</keyword>
<organism evidence="2 3">
    <name type="scientific">Staphylococcus warneri</name>
    <dbReference type="NCBI Taxonomy" id="1292"/>
    <lineage>
        <taxon>Bacteria</taxon>
        <taxon>Bacillati</taxon>
        <taxon>Bacillota</taxon>
        <taxon>Bacilli</taxon>
        <taxon>Bacillales</taxon>
        <taxon>Staphylococcaceae</taxon>
        <taxon>Staphylococcus</taxon>
    </lineage>
</organism>
<keyword evidence="1" id="KW-1133">Transmembrane helix</keyword>
<gene>
    <name evidence="2" type="ORF">D3Z30_11785</name>
</gene>